<keyword evidence="6" id="KW-0456">Lyase</keyword>
<evidence type="ECO:0000256" key="6">
    <source>
        <dbReference type="ARBA" id="ARBA00023239"/>
    </source>
</evidence>
<dbReference type="EMBL" id="JAVVDO010000018">
    <property type="protein sequence ID" value="MDT8331836.1"/>
    <property type="molecule type" value="Genomic_DNA"/>
</dbReference>
<feature type="domain" description="Dihydroneopterin aldolase/epimerase" evidence="9">
    <location>
        <begin position="28"/>
        <end position="141"/>
    </location>
</feature>
<dbReference type="Gene3D" id="3.30.1130.10">
    <property type="match status" value="1"/>
</dbReference>
<evidence type="ECO:0000256" key="3">
    <source>
        <dbReference type="ARBA" id="ARBA00005708"/>
    </source>
</evidence>
<organism evidence="10 11">
    <name type="scientific">Roseomonas gilardii</name>
    <dbReference type="NCBI Taxonomy" id="257708"/>
    <lineage>
        <taxon>Bacteria</taxon>
        <taxon>Pseudomonadati</taxon>
        <taxon>Pseudomonadota</taxon>
        <taxon>Alphaproteobacteria</taxon>
        <taxon>Acetobacterales</taxon>
        <taxon>Roseomonadaceae</taxon>
        <taxon>Roseomonas</taxon>
    </lineage>
</organism>
<comment type="caution">
    <text evidence="10">The sequence shown here is derived from an EMBL/GenBank/DDBJ whole genome shotgun (WGS) entry which is preliminary data.</text>
</comment>
<name>A0ABU3MFU1_9PROT</name>
<gene>
    <name evidence="10" type="ORF">RQ831_12295</name>
</gene>
<dbReference type="Pfam" id="PF02152">
    <property type="entry name" value="FolB"/>
    <property type="match status" value="1"/>
</dbReference>
<dbReference type="SMART" id="SM00905">
    <property type="entry name" value="FolB"/>
    <property type="match status" value="1"/>
</dbReference>
<evidence type="ECO:0000256" key="5">
    <source>
        <dbReference type="ARBA" id="ARBA00022909"/>
    </source>
</evidence>
<dbReference type="InterPro" id="IPR043133">
    <property type="entry name" value="GTP-CH-I_C/QueF"/>
</dbReference>
<dbReference type="EC" id="4.1.2.25" evidence="4"/>
<reference evidence="10 11" key="1">
    <citation type="journal article" date="2019" name="Microb. Pathog.">
        <title>Comparison of VITEK 2, MALDI-TOF MS, 16S rRNA gene sequencing, and whole-genome sequencing for identification of Roseomonas mucosa.</title>
        <authorList>
            <person name="Rudolph W.W."/>
            <person name="Gunzer F."/>
            <person name="Trauth M."/>
            <person name="Bunk B."/>
            <person name="Bigge R."/>
            <person name="Schrottner P."/>
        </authorList>
    </citation>
    <scope>NUCLEOTIDE SEQUENCE [LARGE SCALE GENOMIC DNA]</scope>
    <source>
        <strain evidence="10 11">DSM 103800</strain>
    </source>
</reference>
<proteinExistence type="inferred from homology"/>
<dbReference type="PANTHER" id="PTHR42844:SF1">
    <property type="entry name" value="DIHYDRONEOPTERIN ALDOLASE 1-RELATED"/>
    <property type="match status" value="1"/>
</dbReference>
<dbReference type="NCBIfam" id="TIGR00526">
    <property type="entry name" value="folB_dom"/>
    <property type="match status" value="1"/>
</dbReference>
<feature type="region of interest" description="Disordered" evidence="8">
    <location>
        <begin position="139"/>
        <end position="165"/>
    </location>
</feature>
<dbReference type="InterPro" id="IPR006157">
    <property type="entry name" value="FolB_dom"/>
</dbReference>
<evidence type="ECO:0000256" key="4">
    <source>
        <dbReference type="ARBA" id="ARBA00013043"/>
    </source>
</evidence>
<evidence type="ECO:0000256" key="2">
    <source>
        <dbReference type="ARBA" id="ARBA00005013"/>
    </source>
</evidence>
<dbReference type="SUPFAM" id="SSF55620">
    <property type="entry name" value="Tetrahydrobiopterin biosynthesis enzymes-like"/>
    <property type="match status" value="1"/>
</dbReference>
<protein>
    <recommendedName>
        <fullName evidence="4">dihydroneopterin aldolase</fullName>
        <ecNumber evidence="4">4.1.2.25</ecNumber>
    </recommendedName>
    <alternativeName>
        <fullName evidence="7">7,8-dihydroneopterin aldolase</fullName>
    </alternativeName>
</protein>
<dbReference type="RefSeq" id="WP_314282356.1">
    <property type="nucleotide sequence ID" value="NZ_JAVVDO010000018.1"/>
</dbReference>
<comment type="pathway">
    <text evidence="2">Cofactor biosynthesis; tetrahydrofolate biosynthesis; 2-amino-4-hydroxy-6-hydroxymethyl-7,8-dihydropteridine diphosphate from 7,8-dihydroneopterin triphosphate: step 3/4.</text>
</comment>
<evidence type="ECO:0000256" key="8">
    <source>
        <dbReference type="SAM" id="MobiDB-lite"/>
    </source>
</evidence>
<dbReference type="Proteomes" id="UP001258945">
    <property type="component" value="Unassembled WGS sequence"/>
</dbReference>
<evidence type="ECO:0000259" key="9">
    <source>
        <dbReference type="SMART" id="SM00905"/>
    </source>
</evidence>
<comment type="similarity">
    <text evidence="3">Belongs to the DHNA family.</text>
</comment>
<keyword evidence="5" id="KW-0289">Folate biosynthesis</keyword>
<sequence length="165" mass="17631">MTQNRPGPIGSIPGSAYRPDAVQRLRRVFVRGLEVRASLGVLPYELHTRQRVIIGIELLVEDESAPASVGEEKLTRVVDYGAVAARAREIATTGHIRLAETLAERIAVAALEDRRIVSAMVTVEKPDVLPDAAAVGVTVERQRPAAPLPRQEGPGDSAGARSAEA</sequence>
<evidence type="ECO:0000313" key="11">
    <source>
        <dbReference type="Proteomes" id="UP001258945"/>
    </source>
</evidence>
<keyword evidence="11" id="KW-1185">Reference proteome</keyword>
<comment type="catalytic activity">
    <reaction evidence="1">
        <text>7,8-dihydroneopterin = 6-hydroxymethyl-7,8-dihydropterin + glycolaldehyde</text>
        <dbReference type="Rhea" id="RHEA:10540"/>
        <dbReference type="ChEBI" id="CHEBI:17001"/>
        <dbReference type="ChEBI" id="CHEBI:17071"/>
        <dbReference type="ChEBI" id="CHEBI:44841"/>
        <dbReference type="EC" id="4.1.2.25"/>
    </reaction>
</comment>
<evidence type="ECO:0000256" key="7">
    <source>
        <dbReference type="ARBA" id="ARBA00032903"/>
    </source>
</evidence>
<accession>A0ABU3MFU1</accession>
<evidence type="ECO:0000313" key="10">
    <source>
        <dbReference type="EMBL" id="MDT8331836.1"/>
    </source>
</evidence>
<dbReference type="InterPro" id="IPR006156">
    <property type="entry name" value="Dihydroneopterin_aldolase"/>
</dbReference>
<dbReference type="PANTHER" id="PTHR42844">
    <property type="entry name" value="DIHYDRONEOPTERIN ALDOLASE 1-RELATED"/>
    <property type="match status" value="1"/>
</dbReference>
<evidence type="ECO:0000256" key="1">
    <source>
        <dbReference type="ARBA" id="ARBA00001353"/>
    </source>
</evidence>